<feature type="transmembrane region" description="Helical" evidence="8">
    <location>
        <begin position="90"/>
        <end position="111"/>
    </location>
</feature>
<evidence type="ECO:0000313" key="10">
    <source>
        <dbReference type="EMBL" id="PMD30277.1"/>
    </source>
</evidence>
<evidence type="ECO:0000256" key="2">
    <source>
        <dbReference type="ARBA" id="ARBA00008017"/>
    </source>
</evidence>
<gene>
    <name evidence="10" type="ORF">L207DRAFT_520394</name>
</gene>
<sequence>MSSTDTIINILPAIDTPLRETDHFKAKGYTVTAEELIDRPVLNRENTGLRKFLNDSAEPHNVGYDGEVDTLRFLGKIYNVIMTFSIVTRYAFYILPVAAILAIPLAVFATVAKDSNIQGVRLLGLFVWLEIIWSSLWVAKLCAKQLPRIFRLCCGVISAGTRKHSLMIKALEVPLSITMWIIISWAAIPSIAVFNSDARVTVTDSSIDWIKSLQKAFLASIPASCVFLVEKIIIEFITVNYHRTQFSAKIHESKRRMHLFELLYEASAILYPPYCPEFADDDYTINTSILSTVGKGIQEVADIQGGAPVRIFDNLGRLGTGVTSVFKNIVSEVTGNQATDSKSPHAVVSWALERKPASEALAHRVFTSLVSEGNDALYPKDIERVLGAENQREVEEIFNALDKDGNGDVSLGEMTMMVIELGEGRRAMTRSLHDVDRAIKALDRILMVVVLVGAGMIYGTFFSQNFFKNMSLYTTSLMSFSFAFAGTVQEFTGSCIFLFVKHPYDVGDRVEINSIDLIVEHISLLYTVFRRVDSNRTVQIPNIVNNGNWIENITRSRAMSEQFTLAISASTSFEEIEILSEELKAFVVADDNRRDYRPDLQVEVLNVGDMSKLDLKINLGYKSNWSNENLRIARRSKFMCALLATLRKVQINAPGGGDVMLGDAQRPAYSVAVSEEEAKAARAAFFDDKAKHKYIPEKDKSV</sequence>
<feature type="domain" description="EF-hand" evidence="9">
    <location>
        <begin position="389"/>
        <end position="424"/>
    </location>
</feature>
<evidence type="ECO:0000256" key="4">
    <source>
        <dbReference type="ARBA" id="ARBA00022837"/>
    </source>
</evidence>
<dbReference type="InterPro" id="IPR023408">
    <property type="entry name" value="MscS_beta-dom_sf"/>
</dbReference>
<dbReference type="GO" id="GO:0005262">
    <property type="term" value="F:calcium channel activity"/>
    <property type="evidence" value="ECO:0007669"/>
    <property type="project" value="TreeGrafter"/>
</dbReference>
<dbReference type="PROSITE" id="PS50222">
    <property type="entry name" value="EF_HAND_2"/>
    <property type="match status" value="1"/>
</dbReference>
<keyword evidence="3 8" id="KW-0812">Transmembrane</keyword>
<dbReference type="InterPro" id="IPR058650">
    <property type="entry name" value="Msy1/2-like"/>
</dbReference>
<dbReference type="Proteomes" id="UP000235786">
    <property type="component" value="Unassembled WGS sequence"/>
</dbReference>
<dbReference type="InterPro" id="IPR016688">
    <property type="entry name" value="MscS-like_plants/fungi"/>
</dbReference>
<protein>
    <recommendedName>
        <fullName evidence="7">Mechanosensitive ion channel protein</fullName>
    </recommendedName>
</protein>
<dbReference type="OrthoDB" id="544685at2759"/>
<keyword evidence="5 8" id="KW-1133">Transmembrane helix</keyword>
<dbReference type="AlphaFoldDB" id="A0A2J6QVH2"/>
<evidence type="ECO:0000256" key="3">
    <source>
        <dbReference type="ARBA" id="ARBA00022692"/>
    </source>
</evidence>
<comment type="similarity">
    <text evidence="2 7">Belongs to the MscS (TC 1.A.23) family.</text>
</comment>
<feature type="transmembrane region" description="Helical" evidence="8">
    <location>
        <begin position="445"/>
        <end position="467"/>
    </location>
</feature>
<keyword evidence="11" id="KW-1185">Reference proteome</keyword>
<dbReference type="GO" id="GO:0005509">
    <property type="term" value="F:calcium ion binding"/>
    <property type="evidence" value="ECO:0007669"/>
    <property type="project" value="InterPro"/>
</dbReference>
<proteinExistence type="inferred from homology"/>
<keyword evidence="4" id="KW-0106">Calcium</keyword>
<dbReference type="InterPro" id="IPR010920">
    <property type="entry name" value="LSM_dom_sf"/>
</dbReference>
<dbReference type="SMART" id="SM00054">
    <property type="entry name" value="EFh"/>
    <property type="match status" value="1"/>
</dbReference>
<keyword evidence="7" id="KW-0256">Endoplasmic reticulum</keyword>
<evidence type="ECO:0000313" key="11">
    <source>
        <dbReference type="Proteomes" id="UP000235786"/>
    </source>
</evidence>
<dbReference type="InterPro" id="IPR006685">
    <property type="entry name" value="MscS_channel_2nd"/>
</dbReference>
<evidence type="ECO:0000256" key="8">
    <source>
        <dbReference type="SAM" id="Phobius"/>
    </source>
</evidence>
<name>A0A2J6QVH2_HYAVF</name>
<dbReference type="Gene3D" id="1.10.238.10">
    <property type="entry name" value="EF-hand"/>
    <property type="match status" value="1"/>
</dbReference>
<dbReference type="InterPro" id="IPR011992">
    <property type="entry name" value="EF-hand-dom_pair"/>
</dbReference>
<evidence type="ECO:0000256" key="5">
    <source>
        <dbReference type="ARBA" id="ARBA00022989"/>
    </source>
</evidence>
<comment type="subcellular location">
    <subcellularLocation>
        <location evidence="1">Endomembrane system</location>
        <topology evidence="1">Multi-pass membrane protein</topology>
    </subcellularLocation>
    <subcellularLocation>
        <location evidence="7">Endoplasmic reticulum membrane</location>
    </subcellularLocation>
</comment>
<dbReference type="GO" id="GO:0005789">
    <property type="term" value="C:endoplasmic reticulum membrane"/>
    <property type="evidence" value="ECO:0007669"/>
    <property type="project" value="UniProtKB-SubCell"/>
</dbReference>
<evidence type="ECO:0000256" key="7">
    <source>
        <dbReference type="PIRNR" id="PIRNR017209"/>
    </source>
</evidence>
<evidence type="ECO:0000256" key="1">
    <source>
        <dbReference type="ARBA" id="ARBA00004127"/>
    </source>
</evidence>
<dbReference type="PANTHER" id="PTHR31323:SF14">
    <property type="entry name" value="MECHANOSENSITIVE ION CHANNEL PROTEIN MSY2"/>
    <property type="match status" value="1"/>
</dbReference>
<keyword evidence="6 7" id="KW-0472">Membrane</keyword>
<feature type="transmembrane region" description="Helical" evidence="8">
    <location>
        <begin position="123"/>
        <end position="143"/>
    </location>
</feature>
<dbReference type="EMBL" id="KZ613968">
    <property type="protein sequence ID" value="PMD30277.1"/>
    <property type="molecule type" value="Genomic_DNA"/>
</dbReference>
<feature type="transmembrane region" description="Helical" evidence="8">
    <location>
        <begin position="216"/>
        <end position="239"/>
    </location>
</feature>
<accession>A0A2J6QVH2</accession>
<dbReference type="Pfam" id="PF00924">
    <property type="entry name" value="MS_channel_2nd"/>
    <property type="match status" value="1"/>
</dbReference>
<dbReference type="SUPFAM" id="SSF50182">
    <property type="entry name" value="Sm-like ribonucleoproteins"/>
    <property type="match status" value="1"/>
</dbReference>
<feature type="transmembrane region" description="Helical" evidence="8">
    <location>
        <begin position="173"/>
        <end position="196"/>
    </location>
</feature>
<dbReference type="GO" id="GO:0006874">
    <property type="term" value="P:intracellular calcium ion homeostasis"/>
    <property type="evidence" value="ECO:0007669"/>
    <property type="project" value="TreeGrafter"/>
</dbReference>
<dbReference type="PANTHER" id="PTHR31323">
    <property type="entry name" value="MECHANOSENSITIVE ION CHANNEL PROTEIN MSY2"/>
    <property type="match status" value="1"/>
</dbReference>
<dbReference type="InterPro" id="IPR002048">
    <property type="entry name" value="EF_hand_dom"/>
</dbReference>
<evidence type="ECO:0000259" key="9">
    <source>
        <dbReference type="PROSITE" id="PS50222"/>
    </source>
</evidence>
<dbReference type="InterPro" id="IPR018247">
    <property type="entry name" value="EF_Hand_1_Ca_BS"/>
</dbReference>
<dbReference type="PIRSF" id="PIRSF017209">
    <property type="entry name" value="Memb_At2g17000_prd"/>
    <property type="match status" value="1"/>
</dbReference>
<dbReference type="Gene3D" id="2.30.30.60">
    <property type="match status" value="1"/>
</dbReference>
<dbReference type="PROSITE" id="PS00018">
    <property type="entry name" value="EF_HAND_1"/>
    <property type="match status" value="1"/>
</dbReference>
<reference evidence="10 11" key="1">
    <citation type="submission" date="2016-04" db="EMBL/GenBank/DDBJ databases">
        <title>A degradative enzymes factory behind the ericoid mycorrhizal symbiosis.</title>
        <authorList>
            <consortium name="DOE Joint Genome Institute"/>
            <person name="Martino E."/>
            <person name="Morin E."/>
            <person name="Grelet G."/>
            <person name="Kuo A."/>
            <person name="Kohler A."/>
            <person name="Daghino S."/>
            <person name="Barry K."/>
            <person name="Choi C."/>
            <person name="Cichocki N."/>
            <person name="Clum A."/>
            <person name="Copeland A."/>
            <person name="Hainaut M."/>
            <person name="Haridas S."/>
            <person name="Labutti K."/>
            <person name="Lindquist E."/>
            <person name="Lipzen A."/>
            <person name="Khouja H.-R."/>
            <person name="Murat C."/>
            <person name="Ohm R."/>
            <person name="Olson A."/>
            <person name="Spatafora J."/>
            <person name="Veneault-Fourrey C."/>
            <person name="Henrissat B."/>
            <person name="Grigoriev I."/>
            <person name="Martin F."/>
            <person name="Perotto S."/>
        </authorList>
    </citation>
    <scope>NUCLEOTIDE SEQUENCE [LARGE SCALE GENOMIC DNA]</scope>
    <source>
        <strain evidence="10 11">F</strain>
    </source>
</reference>
<organism evidence="10 11">
    <name type="scientific">Hyaloscypha variabilis (strain UAMH 11265 / GT02V1 / F)</name>
    <name type="common">Meliniomyces variabilis</name>
    <dbReference type="NCBI Taxonomy" id="1149755"/>
    <lineage>
        <taxon>Eukaryota</taxon>
        <taxon>Fungi</taxon>
        <taxon>Dikarya</taxon>
        <taxon>Ascomycota</taxon>
        <taxon>Pezizomycotina</taxon>
        <taxon>Leotiomycetes</taxon>
        <taxon>Helotiales</taxon>
        <taxon>Hyaloscyphaceae</taxon>
        <taxon>Hyaloscypha</taxon>
        <taxon>Hyaloscypha variabilis</taxon>
    </lineage>
</organism>
<feature type="transmembrane region" description="Helical" evidence="8">
    <location>
        <begin position="479"/>
        <end position="500"/>
    </location>
</feature>
<evidence type="ECO:0000256" key="6">
    <source>
        <dbReference type="ARBA" id="ARBA00023136"/>
    </source>
</evidence>
<dbReference type="SUPFAM" id="SSF47473">
    <property type="entry name" value="EF-hand"/>
    <property type="match status" value="1"/>
</dbReference>
<dbReference type="Pfam" id="PF25886">
    <property type="entry name" value="Msy1"/>
    <property type="match status" value="1"/>
</dbReference>